<dbReference type="InterPro" id="IPR036388">
    <property type="entry name" value="WH-like_DNA-bd_sf"/>
</dbReference>
<reference evidence="7" key="1">
    <citation type="submission" date="2016-10" db="EMBL/GenBank/DDBJ databases">
        <authorList>
            <person name="Varghese N."/>
            <person name="Submissions S."/>
        </authorList>
    </citation>
    <scope>NUCLEOTIDE SEQUENCE [LARGE SCALE GENOMIC DNA]</scope>
    <source>
        <strain evidence="7">DSM 17101</strain>
    </source>
</reference>
<evidence type="ECO:0000256" key="2">
    <source>
        <dbReference type="ARBA" id="ARBA00023125"/>
    </source>
</evidence>
<dbReference type="SMART" id="SM00421">
    <property type="entry name" value="HTH_LUXR"/>
    <property type="match status" value="1"/>
</dbReference>
<dbReference type="PRINTS" id="PR00038">
    <property type="entry name" value="HTHLUXR"/>
</dbReference>
<feature type="domain" description="Response regulatory" evidence="5">
    <location>
        <begin position="3"/>
        <end position="118"/>
    </location>
</feature>
<dbReference type="SUPFAM" id="SSF52172">
    <property type="entry name" value="CheY-like"/>
    <property type="match status" value="1"/>
</dbReference>
<keyword evidence="1 3" id="KW-0597">Phosphoprotein</keyword>
<dbReference type="InterPro" id="IPR016032">
    <property type="entry name" value="Sig_transdc_resp-reg_C-effctor"/>
</dbReference>
<organism evidence="6 7">
    <name type="scientific">Paracidovorax cattleyae</name>
    <dbReference type="NCBI Taxonomy" id="80868"/>
    <lineage>
        <taxon>Bacteria</taxon>
        <taxon>Pseudomonadati</taxon>
        <taxon>Pseudomonadota</taxon>
        <taxon>Betaproteobacteria</taxon>
        <taxon>Burkholderiales</taxon>
        <taxon>Comamonadaceae</taxon>
        <taxon>Paracidovorax</taxon>
    </lineage>
</organism>
<protein>
    <submittedName>
        <fullName evidence="6">DNA-binding response regulator, NarL/FixJ family, contains REC and HTH domains</fullName>
    </submittedName>
</protein>
<evidence type="ECO:0000256" key="1">
    <source>
        <dbReference type="ARBA" id="ARBA00022553"/>
    </source>
</evidence>
<name>A0A1H0V6B0_9BURK</name>
<dbReference type="Proteomes" id="UP000199317">
    <property type="component" value="Unassembled WGS sequence"/>
</dbReference>
<proteinExistence type="predicted"/>
<dbReference type="CDD" id="cd17535">
    <property type="entry name" value="REC_NarL-like"/>
    <property type="match status" value="1"/>
</dbReference>
<evidence type="ECO:0000313" key="6">
    <source>
        <dbReference type="EMBL" id="SDP73718.1"/>
    </source>
</evidence>
<keyword evidence="7" id="KW-1185">Reference proteome</keyword>
<dbReference type="InterPro" id="IPR011006">
    <property type="entry name" value="CheY-like_superfamily"/>
</dbReference>
<dbReference type="SUPFAM" id="SSF46894">
    <property type="entry name" value="C-terminal effector domain of the bipartite response regulators"/>
    <property type="match status" value="1"/>
</dbReference>
<dbReference type="InterPro" id="IPR001789">
    <property type="entry name" value="Sig_transdc_resp-reg_receiver"/>
</dbReference>
<dbReference type="AlphaFoldDB" id="A0A1H0V6B0"/>
<sequence length="200" mass="21597">MMAILLIDDHSLFRAGISMMLAHGLPQVQIHEAASLEQALGMSGVSPVLILLDVQLQGLSGLEGIGLLKQKWPATRIVIVSAHDLPDRIAQARERGALGFLSKTARPEQLLHNVAALLETGTDPAEVVPSTVGSRQLVLTPRQHEVLKLLDQGLSNKMIGRHLHLSEHTVRGHVQSILGALTVSSRAEAVFVARRRGLIL</sequence>
<dbReference type="PROSITE" id="PS50110">
    <property type="entry name" value="RESPONSE_REGULATORY"/>
    <property type="match status" value="1"/>
</dbReference>
<keyword evidence="2 6" id="KW-0238">DNA-binding</keyword>
<dbReference type="GO" id="GO:0000160">
    <property type="term" value="P:phosphorelay signal transduction system"/>
    <property type="evidence" value="ECO:0007669"/>
    <property type="project" value="InterPro"/>
</dbReference>
<dbReference type="Pfam" id="PF00196">
    <property type="entry name" value="GerE"/>
    <property type="match status" value="1"/>
</dbReference>
<dbReference type="InterPro" id="IPR051015">
    <property type="entry name" value="EvgA-like"/>
</dbReference>
<dbReference type="OrthoDB" id="3374006at2"/>
<evidence type="ECO:0000313" key="7">
    <source>
        <dbReference type="Proteomes" id="UP000199317"/>
    </source>
</evidence>
<dbReference type="Gene3D" id="1.10.10.10">
    <property type="entry name" value="Winged helix-like DNA-binding domain superfamily/Winged helix DNA-binding domain"/>
    <property type="match status" value="1"/>
</dbReference>
<dbReference type="EMBL" id="FNJL01000023">
    <property type="protein sequence ID" value="SDP73718.1"/>
    <property type="molecule type" value="Genomic_DNA"/>
</dbReference>
<accession>A0A1H0V6B0</accession>
<dbReference type="Gene3D" id="3.40.50.2300">
    <property type="match status" value="1"/>
</dbReference>
<dbReference type="SMART" id="SM00448">
    <property type="entry name" value="REC"/>
    <property type="match status" value="1"/>
</dbReference>
<feature type="domain" description="HTH luxR-type" evidence="4">
    <location>
        <begin position="132"/>
        <end position="197"/>
    </location>
</feature>
<dbReference type="GO" id="GO:0003677">
    <property type="term" value="F:DNA binding"/>
    <property type="evidence" value="ECO:0007669"/>
    <property type="project" value="UniProtKB-KW"/>
</dbReference>
<feature type="modified residue" description="4-aspartylphosphate" evidence="3">
    <location>
        <position position="53"/>
    </location>
</feature>
<dbReference type="GO" id="GO:0006355">
    <property type="term" value="P:regulation of DNA-templated transcription"/>
    <property type="evidence" value="ECO:0007669"/>
    <property type="project" value="InterPro"/>
</dbReference>
<dbReference type="PROSITE" id="PS50043">
    <property type="entry name" value="HTH_LUXR_2"/>
    <property type="match status" value="1"/>
</dbReference>
<dbReference type="PANTHER" id="PTHR45566:SF2">
    <property type="entry name" value="NARL SUBFAMILY"/>
    <property type="match status" value="1"/>
</dbReference>
<gene>
    <name evidence="6" type="ORF">SAMN04489708_12383</name>
</gene>
<evidence type="ECO:0000259" key="5">
    <source>
        <dbReference type="PROSITE" id="PS50110"/>
    </source>
</evidence>
<dbReference type="PANTHER" id="PTHR45566">
    <property type="entry name" value="HTH-TYPE TRANSCRIPTIONAL REGULATOR YHJB-RELATED"/>
    <property type="match status" value="1"/>
</dbReference>
<dbReference type="RefSeq" id="WP_092836827.1">
    <property type="nucleotide sequence ID" value="NZ_FNJL01000023.1"/>
</dbReference>
<dbReference type="InterPro" id="IPR058245">
    <property type="entry name" value="NreC/VraR/RcsB-like_REC"/>
</dbReference>
<evidence type="ECO:0000256" key="3">
    <source>
        <dbReference type="PROSITE-ProRule" id="PRU00169"/>
    </source>
</evidence>
<dbReference type="InterPro" id="IPR000792">
    <property type="entry name" value="Tscrpt_reg_LuxR_C"/>
</dbReference>
<evidence type="ECO:0000259" key="4">
    <source>
        <dbReference type="PROSITE" id="PS50043"/>
    </source>
</evidence>
<dbReference type="CDD" id="cd06170">
    <property type="entry name" value="LuxR_C_like"/>
    <property type="match status" value="1"/>
</dbReference>
<dbReference type="Pfam" id="PF00072">
    <property type="entry name" value="Response_reg"/>
    <property type="match status" value="1"/>
</dbReference>